<dbReference type="Pfam" id="PF00849">
    <property type="entry name" value="PseudoU_synth_2"/>
    <property type="match status" value="1"/>
</dbReference>
<proteinExistence type="inferred from homology"/>
<dbReference type="InterPro" id="IPR006145">
    <property type="entry name" value="PsdUridine_synth_RsuA/RluA"/>
</dbReference>
<evidence type="ECO:0000256" key="1">
    <source>
        <dbReference type="ARBA" id="ARBA00000073"/>
    </source>
</evidence>
<dbReference type="STRING" id="501571.GCA_900143195_02807"/>
<dbReference type="SUPFAM" id="SSF55120">
    <property type="entry name" value="Pseudouridine synthase"/>
    <property type="match status" value="1"/>
</dbReference>
<dbReference type="Proteomes" id="UP000195326">
    <property type="component" value="Unassembled WGS sequence"/>
</dbReference>
<evidence type="ECO:0000313" key="7">
    <source>
        <dbReference type="Proteomes" id="UP000195326"/>
    </source>
</evidence>
<comment type="similarity">
    <text evidence="2 4">Belongs to the pseudouridine synthase RluA family.</text>
</comment>
<dbReference type="GO" id="GO:0000455">
    <property type="term" value="P:enzyme-directed rRNA pseudouridine synthesis"/>
    <property type="evidence" value="ECO:0007669"/>
    <property type="project" value="TreeGrafter"/>
</dbReference>
<accession>A0A1Y4LSE6</accession>
<gene>
    <name evidence="6" type="ORF">B5F15_05515</name>
</gene>
<comment type="function">
    <text evidence="4">Responsible for synthesis of pseudouridine from uracil.</text>
</comment>
<comment type="caution">
    <text evidence="6">The sequence shown here is derived from an EMBL/GenBank/DDBJ whole genome shotgun (WGS) entry which is preliminary data.</text>
</comment>
<dbReference type="GO" id="GO:0009982">
    <property type="term" value="F:pseudouridine synthase activity"/>
    <property type="evidence" value="ECO:0007669"/>
    <property type="project" value="InterPro"/>
</dbReference>
<evidence type="ECO:0000259" key="5">
    <source>
        <dbReference type="Pfam" id="PF00849"/>
    </source>
</evidence>
<evidence type="ECO:0000313" key="6">
    <source>
        <dbReference type="EMBL" id="OUP59568.1"/>
    </source>
</evidence>
<feature type="active site" evidence="3">
    <location>
        <position position="136"/>
    </location>
</feature>
<dbReference type="EMBL" id="NFKL01000006">
    <property type="protein sequence ID" value="OUP59568.1"/>
    <property type="molecule type" value="Genomic_DNA"/>
</dbReference>
<sequence>MERIIFYECSQSCAGTTVERFLRRQGVSHRVLVDLKNTPNGLTLDGKPVRTIDRLPPEGKLRLCLPETDRSDTIPQADIALDIVYEDDDLFVVNKPAGLAVHPSPQNRQNTVANGLAALYTARKEPFVFRAIGRLDKNTSGLIVLAKNALSAGLLTTQAAQKVMHHDYLAVCTGMLPDEGTIDAPIGRADGSVIRREVRPDGDRAVTHFIRLAYRDGYSLARVWLDTGRTHQIRVHFAHLGYPLPGDFLYHPDFSRIQRHALHAGALWLRQPVTGQPLHFTAPLPDDMRIFFPDA</sequence>
<dbReference type="PANTHER" id="PTHR21600:SF44">
    <property type="entry name" value="RIBOSOMAL LARGE SUBUNIT PSEUDOURIDINE SYNTHASE D"/>
    <property type="match status" value="1"/>
</dbReference>
<dbReference type="Gene3D" id="3.30.2350.10">
    <property type="entry name" value="Pseudouridine synthase"/>
    <property type="match status" value="1"/>
</dbReference>
<organism evidence="6 7">
    <name type="scientific">Butyricicoccus pullicaecorum</name>
    <dbReference type="NCBI Taxonomy" id="501571"/>
    <lineage>
        <taxon>Bacteria</taxon>
        <taxon>Bacillati</taxon>
        <taxon>Bacillota</taxon>
        <taxon>Clostridia</taxon>
        <taxon>Eubacteriales</taxon>
        <taxon>Butyricicoccaceae</taxon>
        <taxon>Butyricicoccus</taxon>
    </lineage>
</organism>
<dbReference type="GO" id="GO:0003723">
    <property type="term" value="F:RNA binding"/>
    <property type="evidence" value="ECO:0007669"/>
    <property type="project" value="InterPro"/>
</dbReference>
<feature type="domain" description="Pseudouridine synthase RsuA/RluA-like" evidence="5">
    <location>
        <begin position="89"/>
        <end position="239"/>
    </location>
</feature>
<dbReference type="NCBIfam" id="TIGR00005">
    <property type="entry name" value="rluA_subfam"/>
    <property type="match status" value="1"/>
</dbReference>
<dbReference type="AlphaFoldDB" id="A0A1Y4LSE6"/>
<dbReference type="CDD" id="cd02869">
    <property type="entry name" value="PseudoU_synth_RluA_like"/>
    <property type="match status" value="1"/>
</dbReference>
<evidence type="ECO:0000256" key="4">
    <source>
        <dbReference type="RuleBase" id="RU362028"/>
    </source>
</evidence>
<comment type="catalytic activity">
    <reaction evidence="1 4">
        <text>a uridine in RNA = a pseudouridine in RNA</text>
        <dbReference type="Rhea" id="RHEA:48348"/>
        <dbReference type="Rhea" id="RHEA-COMP:12068"/>
        <dbReference type="Rhea" id="RHEA-COMP:12069"/>
        <dbReference type="ChEBI" id="CHEBI:65314"/>
        <dbReference type="ChEBI" id="CHEBI:65315"/>
    </reaction>
</comment>
<evidence type="ECO:0000256" key="3">
    <source>
        <dbReference type="PIRSR" id="PIRSR606225-1"/>
    </source>
</evidence>
<protein>
    <recommendedName>
        <fullName evidence="4">Pseudouridine synthase</fullName>
        <ecNumber evidence="4">5.4.99.-</ecNumber>
    </recommendedName>
</protein>
<dbReference type="PANTHER" id="PTHR21600">
    <property type="entry name" value="MITOCHONDRIAL RNA PSEUDOURIDINE SYNTHASE"/>
    <property type="match status" value="1"/>
</dbReference>
<dbReference type="InterPro" id="IPR020103">
    <property type="entry name" value="PsdUridine_synth_cat_dom_sf"/>
</dbReference>
<evidence type="ECO:0000256" key="2">
    <source>
        <dbReference type="ARBA" id="ARBA00010876"/>
    </source>
</evidence>
<reference evidence="7" key="1">
    <citation type="submission" date="2017-04" db="EMBL/GenBank/DDBJ databases">
        <title>Function of individual gut microbiota members based on whole genome sequencing of pure cultures obtained from chicken caecum.</title>
        <authorList>
            <person name="Medvecky M."/>
            <person name="Cejkova D."/>
            <person name="Polansky O."/>
            <person name="Karasova D."/>
            <person name="Kubasova T."/>
            <person name="Cizek A."/>
            <person name="Rychlik I."/>
        </authorList>
    </citation>
    <scope>NUCLEOTIDE SEQUENCE [LARGE SCALE GENOMIC DNA]</scope>
    <source>
        <strain evidence="7">An179</strain>
    </source>
</reference>
<keyword evidence="4" id="KW-0413">Isomerase</keyword>
<dbReference type="GO" id="GO:0140098">
    <property type="term" value="F:catalytic activity, acting on RNA"/>
    <property type="evidence" value="ECO:0007669"/>
    <property type="project" value="UniProtKB-ARBA"/>
</dbReference>
<dbReference type="RefSeq" id="WP_087414676.1">
    <property type="nucleotide sequence ID" value="NZ_NFKL01000006.1"/>
</dbReference>
<name>A0A1Y4LSE6_9FIRM</name>
<dbReference type="InterPro" id="IPR050188">
    <property type="entry name" value="RluA_PseudoU_synthase"/>
</dbReference>
<dbReference type="InterPro" id="IPR006225">
    <property type="entry name" value="PsdUridine_synth_RluC/D"/>
</dbReference>
<dbReference type="EC" id="5.4.99.-" evidence="4"/>